<gene>
    <name evidence="2" type="ORF">MEDL_30587</name>
</gene>
<sequence length="677" mass="76575">MKEAQSNLQDSPMRNDQIDSATQRIGEGIDLLTHRQKLVKMADQSESGWKTVEEYQTNSLADNSEDEKRIRRADVRAAQKMKAERKTKKSRFTPISHPTSTRSSAPIPVQTSLPVHRPGKCYECGKSGHWRKDHAAMKQSFDKISIDFEYLSDCQDFEEFGISDSENIKYDCLNKSSFLNENNMSISKQVDNRSPIGMLKKAFNHWTKSGNCFFKARLVASLVGQIISMQAAMGSVVRLRTRSLYECIMQKASWDSPVLIKEMAFDEVVFWKENVEFLNGKELLDEKVCTSVVYTDASGTGFGGYIVEYEESEVIGSWKPDEQVKRIQLGQTIEDEILAAGVTSDNFSTLADRMVHFLLHSRIESPIHWREPSPDDLSAGIISNLSNEDEYSEEESLEEVSHFSSKCFNCAKAIAWKLTRFFVKTLPKKQIYGVWPGCVCNCKFNSKQNNLICALDIVIVVEVFNKNELFTRRNVFYDIPITYKQVNGYSKEANLISKRIDQYQGVEDELYTVNISNKQSQELFTAHSKLCLITKSSIRSKGYCRQKQTFVNELCVQLFCRAKGIIPIGEAHFPTSIESIASDVLEGYSQLLAKDVKIGSEVGVSCSTGTGTLGGFVRFNGEDALLTCAHVVLGRAMLGPNANRSEIHMNLLWFIARIPANKNSNVESWFTMYFHQN</sequence>
<dbReference type="PANTHER" id="PTHR33050">
    <property type="entry name" value="REVERSE TRANSCRIPTASE DOMAIN-CONTAINING PROTEIN"/>
    <property type="match status" value="1"/>
</dbReference>
<dbReference type="InterPro" id="IPR052055">
    <property type="entry name" value="Hepadnavirus_pol/RT"/>
</dbReference>
<dbReference type="OrthoDB" id="5980752at2759"/>
<dbReference type="Proteomes" id="UP000683360">
    <property type="component" value="Unassembled WGS sequence"/>
</dbReference>
<accession>A0A8S3SFI5</accession>
<name>A0A8S3SFI5_MYTED</name>
<proteinExistence type="predicted"/>
<organism evidence="2 3">
    <name type="scientific">Mytilus edulis</name>
    <name type="common">Blue mussel</name>
    <dbReference type="NCBI Taxonomy" id="6550"/>
    <lineage>
        <taxon>Eukaryota</taxon>
        <taxon>Metazoa</taxon>
        <taxon>Spiralia</taxon>
        <taxon>Lophotrochozoa</taxon>
        <taxon>Mollusca</taxon>
        <taxon>Bivalvia</taxon>
        <taxon>Autobranchia</taxon>
        <taxon>Pteriomorphia</taxon>
        <taxon>Mytilida</taxon>
        <taxon>Mytiloidea</taxon>
        <taxon>Mytilidae</taxon>
        <taxon>Mytilinae</taxon>
        <taxon>Mytilus</taxon>
    </lineage>
</organism>
<feature type="region of interest" description="Disordered" evidence="1">
    <location>
        <begin position="79"/>
        <end position="112"/>
    </location>
</feature>
<feature type="region of interest" description="Disordered" evidence="1">
    <location>
        <begin position="1"/>
        <end position="22"/>
    </location>
</feature>
<dbReference type="AlphaFoldDB" id="A0A8S3SFI5"/>
<reference evidence="2" key="1">
    <citation type="submission" date="2021-03" db="EMBL/GenBank/DDBJ databases">
        <authorList>
            <person name="Bekaert M."/>
        </authorList>
    </citation>
    <scope>NUCLEOTIDE SEQUENCE</scope>
</reference>
<evidence type="ECO:0000313" key="3">
    <source>
        <dbReference type="Proteomes" id="UP000683360"/>
    </source>
</evidence>
<evidence type="ECO:0000256" key="1">
    <source>
        <dbReference type="SAM" id="MobiDB-lite"/>
    </source>
</evidence>
<evidence type="ECO:0000313" key="2">
    <source>
        <dbReference type="EMBL" id="CAG2216868.1"/>
    </source>
</evidence>
<dbReference type="PANTHER" id="PTHR33050:SF7">
    <property type="entry name" value="RIBONUCLEASE H"/>
    <property type="match status" value="1"/>
</dbReference>
<keyword evidence="3" id="KW-1185">Reference proteome</keyword>
<dbReference type="EMBL" id="CAJPWZ010001494">
    <property type="protein sequence ID" value="CAG2216868.1"/>
    <property type="molecule type" value="Genomic_DNA"/>
</dbReference>
<feature type="compositionally biased region" description="Polar residues" evidence="1">
    <location>
        <begin position="96"/>
        <end position="112"/>
    </location>
</feature>
<comment type="caution">
    <text evidence="2">The sequence shown here is derived from an EMBL/GenBank/DDBJ whole genome shotgun (WGS) entry which is preliminary data.</text>
</comment>
<evidence type="ECO:0008006" key="4">
    <source>
        <dbReference type="Google" id="ProtNLM"/>
    </source>
</evidence>
<protein>
    <recommendedName>
        <fullName evidence="4">CCHC-type domain-containing protein</fullName>
    </recommendedName>
</protein>